<evidence type="ECO:0008006" key="3">
    <source>
        <dbReference type="Google" id="ProtNLM"/>
    </source>
</evidence>
<keyword evidence="2" id="KW-1185">Reference proteome</keyword>
<dbReference type="AlphaFoldDB" id="A0A6L5Z4W4"/>
<gene>
    <name evidence="1" type="ORF">GE300_15845</name>
</gene>
<dbReference type="Proteomes" id="UP000474957">
    <property type="component" value="Unassembled WGS sequence"/>
</dbReference>
<comment type="caution">
    <text evidence="1">The sequence shown here is derived from an EMBL/GenBank/DDBJ whole genome shotgun (WGS) entry which is preliminary data.</text>
</comment>
<dbReference type="InterPro" id="IPR027417">
    <property type="entry name" value="P-loop_NTPase"/>
</dbReference>
<accession>A0A6L5Z4W4</accession>
<sequence>MEIRLHLGAHRTGTTRLQQELRRRADHLETRGIAVAWPLQLRPETDWGFAALACLPVLGRHVSCETVRRLAATRAAALARGRRRLVISEENYAGGIDRMVRRGVLYPDIAARAALLAPPFRDDPLTVLFSVRGYAGMFASLYAQMARRRPAPGFDRLKPRMLALPRRWPAILAELAAAFPQAQVLVWPFEDMPGNGLQAVRLLLGERDVAAVDEDLPAVYSSPTAPAIARLNRMRRPEERTRAARRAVIAAFPPGEHPPFRPWTENERAALDAAYAEDLAALRRAPPANLRLVGLAQQPEARHG</sequence>
<reference evidence="1 2" key="1">
    <citation type="submission" date="2019-10" db="EMBL/GenBank/DDBJ databases">
        <title>Cognatihalovulum marinum gen. nov. sp. nov., a new member of the family Rhodobacteraceae isolated from deep seawater of the Northwest Indian Ocean.</title>
        <authorList>
            <person name="Ruan C."/>
            <person name="Wang J."/>
            <person name="Zheng X."/>
            <person name="Song L."/>
            <person name="Zhu Y."/>
            <person name="Huang Y."/>
            <person name="Lu Z."/>
            <person name="Du W."/>
            <person name="Huang L."/>
            <person name="Dai X."/>
        </authorList>
    </citation>
    <scope>NUCLEOTIDE SEQUENCE [LARGE SCALE GENOMIC DNA]</scope>
    <source>
        <strain evidence="1 2">2CG4</strain>
    </source>
</reference>
<proteinExistence type="predicted"/>
<protein>
    <recommendedName>
        <fullName evidence="3">Sulfotransferase family protein</fullName>
    </recommendedName>
</protein>
<organism evidence="1 2">
    <name type="scientific">Halovulum marinum</name>
    <dbReference type="NCBI Taxonomy" id="2662447"/>
    <lineage>
        <taxon>Bacteria</taxon>
        <taxon>Pseudomonadati</taxon>
        <taxon>Pseudomonadota</taxon>
        <taxon>Alphaproteobacteria</taxon>
        <taxon>Rhodobacterales</taxon>
        <taxon>Paracoccaceae</taxon>
        <taxon>Halovulum</taxon>
    </lineage>
</organism>
<dbReference type="SUPFAM" id="SSF52540">
    <property type="entry name" value="P-loop containing nucleoside triphosphate hydrolases"/>
    <property type="match status" value="1"/>
</dbReference>
<evidence type="ECO:0000313" key="1">
    <source>
        <dbReference type="EMBL" id="MSU91062.1"/>
    </source>
</evidence>
<dbReference type="EMBL" id="WIND01000015">
    <property type="protein sequence ID" value="MSU91062.1"/>
    <property type="molecule type" value="Genomic_DNA"/>
</dbReference>
<evidence type="ECO:0000313" key="2">
    <source>
        <dbReference type="Proteomes" id="UP000474957"/>
    </source>
</evidence>
<dbReference type="RefSeq" id="WP_154447834.1">
    <property type="nucleotide sequence ID" value="NZ_WIND01000015.1"/>
</dbReference>
<name>A0A6L5Z4W4_9RHOB</name>